<evidence type="ECO:0000256" key="8">
    <source>
        <dbReference type="HAMAP-Rule" id="MF_00416"/>
    </source>
</evidence>
<dbReference type="PANTHER" id="PTHR30381:SF0">
    <property type="entry name" value="FLAGELLAR P-RING PROTEIN"/>
    <property type="match status" value="1"/>
</dbReference>
<dbReference type="GO" id="GO:0005198">
    <property type="term" value="F:structural molecule activity"/>
    <property type="evidence" value="ECO:0007669"/>
    <property type="project" value="InterPro"/>
</dbReference>
<dbReference type="GO" id="GO:0030288">
    <property type="term" value="C:outer membrane-bounded periplasmic space"/>
    <property type="evidence" value="ECO:0007669"/>
    <property type="project" value="InterPro"/>
</dbReference>
<keyword evidence="4" id="KW-0732">Signal</keyword>
<keyword evidence="11" id="KW-0282">Flagellum</keyword>
<evidence type="ECO:0000256" key="3">
    <source>
        <dbReference type="ARBA" id="ARBA00019515"/>
    </source>
</evidence>
<keyword evidence="11" id="KW-0969">Cilium</keyword>
<keyword evidence="6 8" id="KW-0975">Bacterial flagellum</keyword>
<dbReference type="GO" id="GO:0009428">
    <property type="term" value="C:bacterial-type flagellum basal body, distal rod, P ring"/>
    <property type="evidence" value="ECO:0007669"/>
    <property type="project" value="InterPro"/>
</dbReference>
<keyword evidence="5" id="KW-0574">Periplasm</keyword>
<keyword evidence="10" id="KW-0812">Transmembrane</keyword>
<evidence type="ECO:0000256" key="1">
    <source>
        <dbReference type="ARBA" id="ARBA00002591"/>
    </source>
</evidence>
<feature type="region of interest" description="Disordered" evidence="9">
    <location>
        <begin position="1"/>
        <end position="21"/>
    </location>
</feature>
<feature type="transmembrane region" description="Helical" evidence="10">
    <location>
        <begin position="31"/>
        <end position="51"/>
    </location>
</feature>
<protein>
    <recommendedName>
        <fullName evidence="3 8">Flagellar P-ring protein</fullName>
    </recommendedName>
    <alternativeName>
        <fullName evidence="7 8">Basal body P-ring protein</fullName>
    </alternativeName>
</protein>
<dbReference type="EMBL" id="JAGMWN010000003">
    <property type="protein sequence ID" value="MBP5856972.1"/>
    <property type="molecule type" value="Genomic_DNA"/>
</dbReference>
<comment type="subunit">
    <text evidence="8">The basal body constitutes a major portion of the flagellar organelle and consists of four rings (L,P,S, and M) mounted on a central rod.</text>
</comment>
<evidence type="ECO:0000256" key="7">
    <source>
        <dbReference type="ARBA" id="ARBA00032344"/>
    </source>
</evidence>
<dbReference type="AlphaFoldDB" id="A0A8J7S7H1"/>
<proteinExistence type="inferred from homology"/>
<keyword evidence="10" id="KW-1133">Transmembrane helix</keyword>
<evidence type="ECO:0000256" key="2">
    <source>
        <dbReference type="ARBA" id="ARBA00004117"/>
    </source>
</evidence>
<gene>
    <name evidence="8" type="primary">flgI</name>
    <name evidence="11" type="ORF">KAJ83_08125</name>
</gene>
<evidence type="ECO:0000313" key="11">
    <source>
        <dbReference type="EMBL" id="MBP5856972.1"/>
    </source>
</evidence>
<comment type="similarity">
    <text evidence="8">Belongs to the FlgI family.</text>
</comment>
<comment type="subcellular location">
    <subcellularLocation>
        <location evidence="2 8">Bacterial flagellum basal body</location>
    </subcellularLocation>
</comment>
<name>A0A8J7S7H1_9PROT</name>
<feature type="compositionally biased region" description="Basic residues" evidence="9">
    <location>
        <begin position="10"/>
        <end position="21"/>
    </location>
</feature>
<keyword evidence="10" id="KW-0472">Membrane</keyword>
<accession>A0A8J7S7H1</accession>
<dbReference type="Pfam" id="PF02119">
    <property type="entry name" value="FlgI"/>
    <property type="match status" value="1"/>
</dbReference>
<evidence type="ECO:0000313" key="12">
    <source>
        <dbReference type="Proteomes" id="UP000672602"/>
    </source>
</evidence>
<comment type="caution">
    <text evidence="11">The sequence shown here is derived from an EMBL/GenBank/DDBJ whole genome shotgun (WGS) entry which is preliminary data.</text>
</comment>
<dbReference type="GO" id="GO:0071973">
    <property type="term" value="P:bacterial-type flagellum-dependent cell motility"/>
    <property type="evidence" value="ECO:0007669"/>
    <property type="project" value="InterPro"/>
</dbReference>
<dbReference type="HAMAP" id="MF_00416">
    <property type="entry name" value="FlgI"/>
    <property type="match status" value="1"/>
</dbReference>
<evidence type="ECO:0000256" key="6">
    <source>
        <dbReference type="ARBA" id="ARBA00023143"/>
    </source>
</evidence>
<evidence type="ECO:0000256" key="9">
    <source>
        <dbReference type="SAM" id="MobiDB-lite"/>
    </source>
</evidence>
<evidence type="ECO:0000256" key="5">
    <source>
        <dbReference type="ARBA" id="ARBA00022764"/>
    </source>
</evidence>
<dbReference type="PRINTS" id="PR01010">
    <property type="entry name" value="FLGPRINGFLGI"/>
</dbReference>
<dbReference type="InterPro" id="IPR001782">
    <property type="entry name" value="Flag_FlgI"/>
</dbReference>
<dbReference type="PANTHER" id="PTHR30381">
    <property type="entry name" value="FLAGELLAR P-RING PERIPLASMIC PROTEIN FLGI"/>
    <property type="match status" value="1"/>
</dbReference>
<comment type="function">
    <text evidence="1 8">Assembles around the rod to form the L-ring and probably protects the motor/basal body from shearing forces during rotation.</text>
</comment>
<keyword evidence="11" id="KW-0966">Cell projection</keyword>
<reference evidence="11" key="1">
    <citation type="submission" date="2021-04" db="EMBL/GenBank/DDBJ databases">
        <authorList>
            <person name="Zhang D.-C."/>
        </authorList>
    </citation>
    <scope>NUCLEOTIDE SEQUENCE</scope>
    <source>
        <strain evidence="11">CGMCC 1.15697</strain>
    </source>
</reference>
<sequence length="404" mass="42546">MALAADNQVKPKKATRLPRARRAATGLGRRLARAGAVIAIGAAVLAAGAGWSDTAHAQSRIKDIVNFEGVRDNLLIGYGLVVGLNGTGDSLNSAVFTKESLIGMLERLGVNARDDSLGTDNVAAVMVTATLPPFSRQGSRIDVEVSALGDSSSLQGGTLLVTPLLGADGEVYAVAQGALAVGGFQVQGAAETVVRGVPTAGRIANGAIIEREVPFALESLQQVELNLRNPDFTTARRVSRAINAFVGVETSRVLDPATVRVEVPQSYDGRLVEMLTDIEQLRVEPDQLARVVIDEKSGVIVMGENVRINRVAIAQGNLTIRITETPQVSQPQPFSNTGETAIVPRTDIEIDENADRRLGVLETGVSLQELVNGLNALGVGPRDMITILQAIKTAGALQADIEVM</sequence>
<dbReference type="Proteomes" id="UP000672602">
    <property type="component" value="Unassembled WGS sequence"/>
</dbReference>
<dbReference type="NCBIfam" id="NF003676">
    <property type="entry name" value="PRK05303.1"/>
    <property type="match status" value="1"/>
</dbReference>
<evidence type="ECO:0000256" key="4">
    <source>
        <dbReference type="ARBA" id="ARBA00022729"/>
    </source>
</evidence>
<organism evidence="11 12">
    <name type="scientific">Marivibrio halodurans</name>
    <dbReference type="NCBI Taxonomy" id="2039722"/>
    <lineage>
        <taxon>Bacteria</taxon>
        <taxon>Pseudomonadati</taxon>
        <taxon>Pseudomonadota</taxon>
        <taxon>Alphaproteobacteria</taxon>
        <taxon>Rhodospirillales</taxon>
        <taxon>Rhodospirillaceae</taxon>
        <taxon>Marivibrio</taxon>
    </lineage>
</organism>
<evidence type="ECO:0000256" key="10">
    <source>
        <dbReference type="SAM" id="Phobius"/>
    </source>
</evidence>
<keyword evidence="12" id="KW-1185">Reference proteome</keyword>